<keyword evidence="2" id="KW-0472">Membrane</keyword>
<accession>A0A327YBE7</accession>
<keyword evidence="2" id="KW-1133">Transmembrane helix</keyword>
<dbReference type="OrthoDB" id="7876330at2"/>
<evidence type="ECO:0000313" key="3">
    <source>
        <dbReference type="EMBL" id="RAK18333.1"/>
    </source>
</evidence>
<organism evidence="3 4">
    <name type="scientific">Salipiger aestuarii</name>
    <dbReference type="NCBI Taxonomy" id="568098"/>
    <lineage>
        <taxon>Bacteria</taxon>
        <taxon>Pseudomonadati</taxon>
        <taxon>Pseudomonadota</taxon>
        <taxon>Alphaproteobacteria</taxon>
        <taxon>Rhodobacterales</taxon>
        <taxon>Roseobacteraceae</taxon>
        <taxon>Salipiger</taxon>
    </lineage>
</organism>
<keyword evidence="2" id="KW-0812">Transmembrane</keyword>
<evidence type="ECO:0000256" key="1">
    <source>
        <dbReference type="SAM" id="MobiDB-lite"/>
    </source>
</evidence>
<comment type="caution">
    <text evidence="3">The sequence shown here is derived from an EMBL/GenBank/DDBJ whole genome shotgun (WGS) entry which is preliminary data.</text>
</comment>
<feature type="transmembrane region" description="Helical" evidence="2">
    <location>
        <begin position="40"/>
        <end position="60"/>
    </location>
</feature>
<feature type="region of interest" description="Disordered" evidence="1">
    <location>
        <begin position="1"/>
        <end position="35"/>
    </location>
</feature>
<dbReference type="Proteomes" id="UP000249165">
    <property type="component" value="Unassembled WGS sequence"/>
</dbReference>
<dbReference type="RefSeq" id="WP_009504220.1">
    <property type="nucleotide sequence ID" value="NZ_LIGL01000006.1"/>
</dbReference>
<proteinExistence type="predicted"/>
<dbReference type="EMBL" id="QLMG01000013">
    <property type="protein sequence ID" value="RAK18333.1"/>
    <property type="molecule type" value="Genomic_DNA"/>
</dbReference>
<keyword evidence="4" id="KW-1185">Reference proteome</keyword>
<dbReference type="AlphaFoldDB" id="A0A327YBE7"/>
<name>A0A327YBE7_9RHOB</name>
<sequence>MTSDKHDTRAGPGDAGYADRPVKRPQSPADRKRGRSATKLFTWLLGVGVVVVLVLTVAAMI</sequence>
<gene>
    <name evidence="3" type="ORF">ATI53_101352</name>
</gene>
<reference evidence="3 4" key="1">
    <citation type="submission" date="2018-06" db="EMBL/GenBank/DDBJ databases">
        <title>Genomic Encyclopedia of Archaeal and Bacterial Type Strains, Phase II (KMG-II): from individual species to whole genera.</title>
        <authorList>
            <person name="Goeker M."/>
        </authorList>
    </citation>
    <scope>NUCLEOTIDE SEQUENCE [LARGE SCALE GENOMIC DNA]</scope>
    <source>
        <strain evidence="3 4">DSM 22011</strain>
    </source>
</reference>
<evidence type="ECO:0000313" key="4">
    <source>
        <dbReference type="Proteomes" id="UP000249165"/>
    </source>
</evidence>
<evidence type="ECO:0000256" key="2">
    <source>
        <dbReference type="SAM" id="Phobius"/>
    </source>
</evidence>
<protein>
    <submittedName>
        <fullName evidence="3">Uncharacterized protein</fullName>
    </submittedName>
</protein>